<keyword evidence="4" id="KW-1185">Reference proteome</keyword>
<evidence type="ECO:0000259" key="2">
    <source>
        <dbReference type="Pfam" id="PF02668"/>
    </source>
</evidence>
<name>A0AAE0CKM4_9ROSI</name>
<feature type="domain" description="TauD/TfdA-like" evidence="2">
    <location>
        <begin position="26"/>
        <end position="134"/>
    </location>
</feature>
<sequence>MFCLSSDRSHQDPETISEFFASQNRGMLFRGFDVKTPEDFNDVIEAFGYEELSYVGGTAPRSNVVGRVFTANESPPDQHIGFHHEMAQAPEPPSKLFFFCEVAPTSGGETTVILSHIVYERMREKYPEFVKNLENHGLIFTFIRRGR</sequence>
<dbReference type="SUPFAM" id="SSF51197">
    <property type="entry name" value="Clavaminate synthase-like"/>
    <property type="match status" value="1"/>
</dbReference>
<dbReference type="Gene3D" id="3.60.130.10">
    <property type="entry name" value="Clavaminate synthase-like"/>
    <property type="match status" value="1"/>
</dbReference>
<accession>A0AAE0CKM4</accession>
<evidence type="ECO:0000256" key="1">
    <source>
        <dbReference type="ARBA" id="ARBA00023002"/>
    </source>
</evidence>
<dbReference type="PANTHER" id="PTHR10696:SF21">
    <property type="entry name" value="TAUD_TFDA-LIKE DOMAIN-CONTAINING PROTEIN"/>
    <property type="match status" value="1"/>
</dbReference>
<dbReference type="GO" id="GO:0016491">
    <property type="term" value="F:oxidoreductase activity"/>
    <property type="evidence" value="ECO:0007669"/>
    <property type="project" value="UniProtKB-KW"/>
</dbReference>
<dbReference type="AlphaFoldDB" id="A0AAE0CKM4"/>
<evidence type="ECO:0000313" key="3">
    <source>
        <dbReference type="EMBL" id="KAK2654609.1"/>
    </source>
</evidence>
<comment type="caution">
    <text evidence="3">The sequence shown here is derived from an EMBL/GenBank/DDBJ whole genome shotgun (WGS) entry which is preliminary data.</text>
</comment>
<organism evidence="3 4">
    <name type="scientific">Dipteronia dyeriana</name>
    <dbReference type="NCBI Taxonomy" id="168575"/>
    <lineage>
        <taxon>Eukaryota</taxon>
        <taxon>Viridiplantae</taxon>
        <taxon>Streptophyta</taxon>
        <taxon>Embryophyta</taxon>
        <taxon>Tracheophyta</taxon>
        <taxon>Spermatophyta</taxon>
        <taxon>Magnoliopsida</taxon>
        <taxon>eudicotyledons</taxon>
        <taxon>Gunneridae</taxon>
        <taxon>Pentapetalae</taxon>
        <taxon>rosids</taxon>
        <taxon>malvids</taxon>
        <taxon>Sapindales</taxon>
        <taxon>Sapindaceae</taxon>
        <taxon>Hippocastanoideae</taxon>
        <taxon>Acereae</taxon>
        <taxon>Dipteronia</taxon>
    </lineage>
</organism>
<dbReference type="Proteomes" id="UP001280121">
    <property type="component" value="Unassembled WGS sequence"/>
</dbReference>
<evidence type="ECO:0000313" key="4">
    <source>
        <dbReference type="Proteomes" id="UP001280121"/>
    </source>
</evidence>
<protein>
    <recommendedName>
        <fullName evidence="2">TauD/TfdA-like domain-containing protein</fullName>
    </recommendedName>
</protein>
<keyword evidence="1" id="KW-0560">Oxidoreductase</keyword>
<dbReference type="EMBL" id="JANJYI010000004">
    <property type="protein sequence ID" value="KAK2654609.1"/>
    <property type="molecule type" value="Genomic_DNA"/>
</dbReference>
<dbReference type="PANTHER" id="PTHR10696">
    <property type="entry name" value="GAMMA-BUTYROBETAINE HYDROXYLASE-RELATED"/>
    <property type="match status" value="1"/>
</dbReference>
<dbReference type="InterPro" id="IPR042098">
    <property type="entry name" value="TauD-like_sf"/>
</dbReference>
<gene>
    <name evidence="3" type="ORF">Ddye_014465</name>
</gene>
<dbReference type="InterPro" id="IPR050411">
    <property type="entry name" value="AlphaKG_dependent_hydroxylases"/>
</dbReference>
<proteinExistence type="predicted"/>
<dbReference type="InterPro" id="IPR003819">
    <property type="entry name" value="TauD/TfdA-like"/>
</dbReference>
<dbReference type="Pfam" id="PF02668">
    <property type="entry name" value="TauD"/>
    <property type="match status" value="1"/>
</dbReference>
<reference evidence="3" key="1">
    <citation type="journal article" date="2023" name="Plant J.">
        <title>Genome sequences and population genomics provide insights into the demographic history, inbreeding, and mutation load of two 'living fossil' tree species of Dipteronia.</title>
        <authorList>
            <person name="Feng Y."/>
            <person name="Comes H.P."/>
            <person name="Chen J."/>
            <person name="Zhu S."/>
            <person name="Lu R."/>
            <person name="Zhang X."/>
            <person name="Li P."/>
            <person name="Qiu J."/>
            <person name="Olsen K.M."/>
            <person name="Qiu Y."/>
        </authorList>
    </citation>
    <scope>NUCLEOTIDE SEQUENCE</scope>
    <source>
        <strain evidence="3">KIB01</strain>
    </source>
</reference>